<reference evidence="1" key="1">
    <citation type="submission" date="2021-01" db="UniProtKB">
        <authorList>
            <consortium name="EnsemblMetazoa"/>
        </authorList>
    </citation>
    <scope>IDENTIFICATION</scope>
</reference>
<sequence length="216" mass="24997">MEVDVNASNFMKDILPYLDELDDVIVTDVNGERILYPCCPPKKTEYGWYCKERTTTDDIGRRKKSGTGENVVYFVDANERINLVRNTLERFALVLPMGGSHYISVIVHHFTNTIYILHSHQSHNENVKERALNHLVNVDEYDIRDIVFRQKEDTRISICYAYVRAKLALQSSINISLLPGMCEDIDILKEKNLYKMASLVFMIHNKNDPQTNEPNV</sequence>
<organism evidence="1 2">
    <name type="scientific">Clytia hemisphaerica</name>
    <dbReference type="NCBI Taxonomy" id="252671"/>
    <lineage>
        <taxon>Eukaryota</taxon>
        <taxon>Metazoa</taxon>
        <taxon>Cnidaria</taxon>
        <taxon>Hydrozoa</taxon>
        <taxon>Hydroidolina</taxon>
        <taxon>Leptothecata</taxon>
        <taxon>Obeliida</taxon>
        <taxon>Clytiidae</taxon>
        <taxon>Clytia</taxon>
    </lineage>
</organism>
<evidence type="ECO:0000313" key="1">
    <source>
        <dbReference type="EnsemblMetazoa" id="CLYHEMP000109.2"/>
    </source>
</evidence>
<dbReference type="Proteomes" id="UP000594262">
    <property type="component" value="Unplaced"/>
</dbReference>
<dbReference type="OrthoDB" id="6022776at2759"/>
<proteinExistence type="predicted"/>
<dbReference type="AlphaFoldDB" id="A0A7M5V009"/>
<accession>A0A7M5V009</accession>
<keyword evidence="2" id="KW-1185">Reference proteome</keyword>
<protein>
    <submittedName>
        <fullName evidence="1">Uncharacterized protein</fullName>
    </submittedName>
</protein>
<name>A0A7M5V009_9CNID</name>
<dbReference type="EnsemblMetazoa" id="CLYHEMT000109.2">
    <property type="protein sequence ID" value="CLYHEMP000109.2"/>
    <property type="gene ID" value="CLYHEMG000109"/>
</dbReference>
<evidence type="ECO:0000313" key="2">
    <source>
        <dbReference type="Proteomes" id="UP000594262"/>
    </source>
</evidence>